<dbReference type="Pfam" id="PF07685">
    <property type="entry name" value="GATase_3"/>
    <property type="match status" value="1"/>
</dbReference>
<dbReference type="CDD" id="cd03130">
    <property type="entry name" value="GATase1_CobB"/>
    <property type="match status" value="1"/>
</dbReference>
<feature type="site" description="Increases nucleophilicity of active site Cys" evidence="7">
    <location>
        <position position="440"/>
    </location>
</feature>
<feature type="active site" description="Nucleophile" evidence="7">
    <location>
        <position position="335"/>
    </location>
</feature>
<dbReference type="eggNOG" id="COG1797">
    <property type="taxonomic scope" value="Bacteria"/>
</dbReference>
<comment type="caution">
    <text evidence="10">The sequence shown here is derived from an EMBL/GenBank/DDBJ whole genome shotgun (WGS) entry which is preliminary data.</text>
</comment>
<comment type="similarity">
    <text evidence="7">Belongs to the CobB/CbiA family.</text>
</comment>
<dbReference type="SUPFAM" id="SSF52540">
    <property type="entry name" value="P-loop containing nucleoside triphosphate hydrolases"/>
    <property type="match status" value="1"/>
</dbReference>
<reference evidence="10 11" key="1">
    <citation type="journal article" date="2015" name="Sci. Rep.">
        <title>A comparative genomics and reductive dehalogenase gene transcription study of two chloroethene-respiring bacteria, Dehalococcoides mccartyi strains MB and 11a.</title>
        <authorList>
            <person name="Low A."/>
            <person name="Shen Z."/>
            <person name="Cheng D."/>
            <person name="Rogers M.J."/>
            <person name="Lee P.K."/>
            <person name="He J."/>
        </authorList>
    </citation>
    <scope>NUCLEOTIDE SEQUENCE [LARGE SCALE GENOMIC DNA]</scope>
    <source>
        <strain evidence="10 11">MB</strain>
    </source>
</reference>
<feature type="domain" description="CobB/CobQ-like glutamine amidotransferase" evidence="9">
    <location>
        <begin position="252"/>
        <end position="445"/>
    </location>
</feature>
<dbReference type="OrthoDB" id="9764035at2"/>
<dbReference type="HAMAP" id="MF_00027">
    <property type="entry name" value="CobB_CbiA"/>
    <property type="match status" value="1"/>
</dbReference>
<dbReference type="InterPro" id="IPR004484">
    <property type="entry name" value="CbiA/CobB_synth"/>
</dbReference>
<dbReference type="EMBL" id="JGYD01000011">
    <property type="protein sequence ID" value="KSV18452.1"/>
    <property type="molecule type" value="Genomic_DNA"/>
</dbReference>
<evidence type="ECO:0000313" key="10">
    <source>
        <dbReference type="EMBL" id="KSV18452.1"/>
    </source>
</evidence>
<dbReference type="PANTHER" id="PTHR43873">
    <property type="entry name" value="COBYRINATE A,C-DIAMIDE SYNTHASE"/>
    <property type="match status" value="1"/>
</dbReference>
<dbReference type="Gene3D" id="3.40.50.880">
    <property type="match status" value="1"/>
</dbReference>
<dbReference type="AlphaFoldDB" id="A0A0V8M447"/>
<name>A0A0V8M447_9CHLR</name>
<dbReference type="UniPathway" id="UPA00148">
    <property type="reaction ID" value="UER00231"/>
</dbReference>
<dbReference type="RefSeq" id="WP_058292388.1">
    <property type="nucleotide sequence ID" value="NZ_JGYD01000011.1"/>
</dbReference>
<keyword evidence="7" id="KW-0169">Cobalamin biosynthesis</keyword>
<dbReference type="Proteomes" id="UP000053577">
    <property type="component" value="Unassembled WGS sequence"/>
</dbReference>
<dbReference type="PANTHER" id="PTHR43873:SF1">
    <property type="entry name" value="COBYRINATE A,C-DIAMIDE SYNTHASE"/>
    <property type="match status" value="1"/>
</dbReference>
<proteinExistence type="inferred from homology"/>
<comment type="miscellaneous">
    <text evidence="7">The a and c carboxylates of cobyrinate are activated for nucleophilic attack via formation of a phosphorylated intermediate by ATP. CbiA catalyzes first the amidation of the c-carboxylate, and then that of the a-carboxylate.</text>
</comment>
<keyword evidence="4 7" id="KW-0067">ATP-binding</keyword>
<dbReference type="CDD" id="cd05388">
    <property type="entry name" value="CobB_N"/>
    <property type="match status" value="1"/>
</dbReference>
<evidence type="ECO:0000259" key="9">
    <source>
        <dbReference type="Pfam" id="PF07685"/>
    </source>
</evidence>
<keyword evidence="3 7" id="KW-0547">Nucleotide-binding</keyword>
<dbReference type="InterPro" id="IPR027417">
    <property type="entry name" value="P-loop_NTPase"/>
</dbReference>
<keyword evidence="6 7" id="KW-0315">Glutamine amidotransferase</keyword>
<dbReference type="SUPFAM" id="SSF52317">
    <property type="entry name" value="Class I glutamine amidotransferase-like"/>
    <property type="match status" value="1"/>
</dbReference>
<comment type="function">
    <text evidence="7">Catalyzes the ATP-dependent amidation of the two carboxylate groups at positions a and c of cobyrinate, using either L-glutamine or ammonia as the nitrogen source.</text>
</comment>
<protein>
    <recommendedName>
        <fullName evidence="7">Cobyrinate a,c-diamide synthase</fullName>
        <ecNumber evidence="7">6.3.5.11</ecNumber>
    </recommendedName>
    <alternativeName>
        <fullName evidence="7">Cobyrinic acid a,c-diamide synthetase</fullName>
    </alternativeName>
</protein>
<dbReference type="GO" id="GO:0042242">
    <property type="term" value="F:cobyrinic acid a,c-diamide synthase activity"/>
    <property type="evidence" value="ECO:0007669"/>
    <property type="project" value="UniProtKB-UniRule"/>
</dbReference>
<evidence type="ECO:0000256" key="1">
    <source>
        <dbReference type="ARBA" id="ARBA00001946"/>
    </source>
</evidence>
<accession>A0A0V8M447</accession>
<sequence>MNFPRIVIAGISSSSGKTTISSGITAALTKRGHKVAAYKCGPDYIDPGYLTLAANNPCHNLDSWMLGKDAMTEVFFHGLKNREIALVEGVMGLYDGYSGERPGGSTAEIARLLSAPVILLLNISHMAESAAAIVLGYKNLDPRINIAGVILNQAGSLRHYEICRKAIEKYTSTPVVGYLLRNKELAIPERHLGLKTTSEGGELASFIQNLAAHIESTIDIDRILEIARNAPPLPEKPCPYLFPETPARPVTRIAVARDEAFSFYYQANLDMLSDWGAELCYFSPVHDTCLPENIGGIYIGGGFPEIMASELSANQAMKAALTKAAEDGMPIYAECGGLMYLSEAIEDFDNNKYLMLGLLPGVSVMQKKLHRLGYTRAAVQNDNILSGKGTELRGHIFHWSKLPSPQTKPAYTLLEPAEYAGQNEGFIIGNSTNVLASYLHLHFGTNPDLAKNFIRVSEGFYAI</sequence>
<keyword evidence="2 7" id="KW-0436">Ligase</keyword>
<evidence type="ECO:0000256" key="6">
    <source>
        <dbReference type="ARBA" id="ARBA00022962"/>
    </source>
</evidence>
<dbReference type="NCBIfam" id="NF002204">
    <property type="entry name" value="PRK01077.1"/>
    <property type="match status" value="1"/>
</dbReference>
<comment type="catalytic activity">
    <reaction evidence="7">
        <text>cob(II)yrinate + 2 L-glutamine + 2 ATP + 2 H2O = cob(II)yrinate a,c diamide + 2 L-glutamate + 2 ADP + 2 phosphate + 2 H(+)</text>
        <dbReference type="Rhea" id="RHEA:26289"/>
        <dbReference type="ChEBI" id="CHEBI:15377"/>
        <dbReference type="ChEBI" id="CHEBI:15378"/>
        <dbReference type="ChEBI" id="CHEBI:29985"/>
        <dbReference type="ChEBI" id="CHEBI:30616"/>
        <dbReference type="ChEBI" id="CHEBI:43474"/>
        <dbReference type="ChEBI" id="CHEBI:58359"/>
        <dbReference type="ChEBI" id="CHEBI:58537"/>
        <dbReference type="ChEBI" id="CHEBI:58894"/>
        <dbReference type="ChEBI" id="CHEBI:456216"/>
        <dbReference type="EC" id="6.3.5.11"/>
    </reaction>
</comment>
<dbReference type="InterPro" id="IPR029062">
    <property type="entry name" value="Class_I_gatase-like"/>
</dbReference>
<comment type="cofactor">
    <cofactor evidence="1 7">
        <name>Mg(2+)</name>
        <dbReference type="ChEBI" id="CHEBI:18420"/>
    </cofactor>
</comment>
<dbReference type="InterPro" id="IPR002586">
    <property type="entry name" value="CobQ/CobB/MinD/ParA_Nub-bd_dom"/>
</dbReference>
<dbReference type="GO" id="GO:0005524">
    <property type="term" value="F:ATP binding"/>
    <property type="evidence" value="ECO:0007669"/>
    <property type="project" value="UniProtKB-UniRule"/>
</dbReference>
<evidence type="ECO:0000259" key="8">
    <source>
        <dbReference type="Pfam" id="PF01656"/>
    </source>
</evidence>
<keyword evidence="5 7" id="KW-0460">Magnesium</keyword>
<evidence type="ECO:0000256" key="7">
    <source>
        <dbReference type="HAMAP-Rule" id="MF_00027"/>
    </source>
</evidence>
<evidence type="ECO:0000256" key="5">
    <source>
        <dbReference type="ARBA" id="ARBA00022842"/>
    </source>
</evidence>
<dbReference type="Gene3D" id="3.40.50.300">
    <property type="entry name" value="P-loop containing nucleotide triphosphate hydrolases"/>
    <property type="match status" value="1"/>
</dbReference>
<dbReference type="EC" id="6.3.5.11" evidence="7"/>
<organism evidence="10 11">
    <name type="scientific">Dehalococcoides mccartyi</name>
    <dbReference type="NCBI Taxonomy" id="61435"/>
    <lineage>
        <taxon>Bacteria</taxon>
        <taxon>Bacillati</taxon>
        <taxon>Chloroflexota</taxon>
        <taxon>Dehalococcoidia</taxon>
        <taxon>Dehalococcoidales</taxon>
        <taxon>Dehalococcoidaceae</taxon>
        <taxon>Dehalococcoides</taxon>
    </lineage>
</organism>
<dbReference type="PATRIC" id="fig|61435.5.peg.670"/>
<evidence type="ECO:0000256" key="2">
    <source>
        <dbReference type="ARBA" id="ARBA00022598"/>
    </source>
</evidence>
<evidence type="ECO:0000313" key="11">
    <source>
        <dbReference type="Proteomes" id="UP000053577"/>
    </source>
</evidence>
<evidence type="ECO:0000256" key="4">
    <source>
        <dbReference type="ARBA" id="ARBA00022840"/>
    </source>
</evidence>
<dbReference type="InterPro" id="IPR011698">
    <property type="entry name" value="GATase_3"/>
</dbReference>
<gene>
    <name evidence="7" type="primary">cbiA</name>
    <name evidence="10" type="ORF">DA01_03345</name>
</gene>
<dbReference type="GO" id="GO:0009236">
    <property type="term" value="P:cobalamin biosynthetic process"/>
    <property type="evidence" value="ECO:0007669"/>
    <property type="project" value="UniProtKB-UniRule"/>
</dbReference>
<dbReference type="PROSITE" id="PS51274">
    <property type="entry name" value="GATASE_COBBQ"/>
    <property type="match status" value="1"/>
</dbReference>
<comment type="pathway">
    <text evidence="7">Cofactor biosynthesis; adenosylcobalamin biosynthesis; cob(II)yrinate a,c-diamide from sirohydrochlorin (anaerobic route): step 10/10.</text>
</comment>
<dbReference type="Pfam" id="PF01656">
    <property type="entry name" value="CbiA"/>
    <property type="match status" value="1"/>
</dbReference>
<evidence type="ECO:0000256" key="3">
    <source>
        <dbReference type="ARBA" id="ARBA00022741"/>
    </source>
</evidence>
<comment type="domain">
    <text evidence="7">Comprises of two domains. The C-terminal domain contains the binding site for glutamine and catalyzes the hydrolysis of this substrate to glutamate and ammonia. The N-terminal domain is anticipated to bind ATP and cobyrinate and catalyzes the ultimate synthesis of the diamide product. The ammonia produced via the glutaminase domain is probably translocated to the adjacent domain via a molecular tunnel, where it reacts with an activated intermediate.</text>
</comment>
<dbReference type="NCBIfam" id="TIGR00379">
    <property type="entry name" value="cobB"/>
    <property type="match status" value="1"/>
</dbReference>
<feature type="domain" description="CobQ/CobB/MinD/ParA nucleotide binding" evidence="8">
    <location>
        <begin position="6"/>
        <end position="191"/>
    </location>
</feature>